<sequence>MVTAPGGRMYSTACETISRGCCTGLVTPLLDPLGDLPAGVHVVQLACGTGGLAIANVEFRPHRLGTGGYRLPATARLLTAHR</sequence>
<protein>
    <submittedName>
        <fullName evidence="1">Uncharacterized protein</fullName>
    </submittedName>
</protein>
<reference evidence="1 2" key="1">
    <citation type="submission" date="2023-07" db="EMBL/GenBank/DDBJ databases">
        <title>Sequencing the genomes of 1000 actinobacteria strains.</title>
        <authorList>
            <person name="Klenk H.-P."/>
        </authorList>
    </citation>
    <scope>NUCLEOTIDE SEQUENCE [LARGE SCALE GENOMIC DNA]</scope>
    <source>
        <strain evidence="1 2">DSM 44709</strain>
    </source>
</reference>
<dbReference type="EMBL" id="JAUSUZ010000001">
    <property type="protein sequence ID" value="MDQ0371107.1"/>
    <property type="molecule type" value="Genomic_DNA"/>
</dbReference>
<comment type="caution">
    <text evidence="1">The sequence shown here is derived from an EMBL/GenBank/DDBJ whole genome shotgun (WGS) entry which is preliminary data.</text>
</comment>
<dbReference type="RefSeq" id="WP_307247613.1">
    <property type="nucleotide sequence ID" value="NZ_JAUSUZ010000001.1"/>
</dbReference>
<dbReference type="AlphaFoldDB" id="A0AAE3W9T6"/>
<organism evidence="1 2">
    <name type="scientific">Catenuloplanes indicus</name>
    <dbReference type="NCBI Taxonomy" id="137267"/>
    <lineage>
        <taxon>Bacteria</taxon>
        <taxon>Bacillati</taxon>
        <taxon>Actinomycetota</taxon>
        <taxon>Actinomycetes</taxon>
        <taxon>Micromonosporales</taxon>
        <taxon>Micromonosporaceae</taxon>
        <taxon>Catenuloplanes</taxon>
    </lineage>
</organism>
<proteinExistence type="predicted"/>
<keyword evidence="2" id="KW-1185">Reference proteome</keyword>
<dbReference type="Proteomes" id="UP001240236">
    <property type="component" value="Unassembled WGS sequence"/>
</dbReference>
<gene>
    <name evidence="1" type="ORF">J2S42_007776</name>
</gene>
<evidence type="ECO:0000313" key="1">
    <source>
        <dbReference type="EMBL" id="MDQ0371107.1"/>
    </source>
</evidence>
<evidence type="ECO:0000313" key="2">
    <source>
        <dbReference type="Proteomes" id="UP001240236"/>
    </source>
</evidence>
<name>A0AAE3W9T6_9ACTN</name>
<accession>A0AAE3W9T6</accession>